<dbReference type="InterPro" id="IPR029058">
    <property type="entry name" value="AB_hydrolase_fold"/>
</dbReference>
<feature type="domain" description="DUF676" evidence="2">
    <location>
        <begin position="301"/>
        <end position="472"/>
    </location>
</feature>
<dbReference type="Pfam" id="PF05057">
    <property type="entry name" value="DUF676"/>
    <property type="match status" value="1"/>
</dbReference>
<dbReference type="PANTHER" id="PTHR12482">
    <property type="entry name" value="LIPASE ROG1-RELATED-RELATED"/>
    <property type="match status" value="1"/>
</dbReference>
<dbReference type="InterPro" id="IPR044294">
    <property type="entry name" value="Lipase-like"/>
</dbReference>
<dbReference type="InterPro" id="IPR007751">
    <property type="entry name" value="DUF676_lipase-like"/>
</dbReference>
<evidence type="ECO:0000313" key="3">
    <source>
        <dbReference type="EMBL" id="GIL60270.1"/>
    </source>
</evidence>
<evidence type="ECO:0000259" key="2">
    <source>
        <dbReference type="Pfam" id="PF05057"/>
    </source>
</evidence>
<evidence type="ECO:0000313" key="4">
    <source>
        <dbReference type="Proteomes" id="UP000747399"/>
    </source>
</evidence>
<proteinExistence type="predicted"/>
<gene>
    <name evidence="3" type="ORF">Vafri_14904</name>
</gene>
<feature type="region of interest" description="Disordered" evidence="1">
    <location>
        <begin position="465"/>
        <end position="549"/>
    </location>
</feature>
<accession>A0A8J4F4W6</accession>
<feature type="compositionally biased region" description="Polar residues" evidence="1">
    <location>
        <begin position="523"/>
        <end position="549"/>
    </location>
</feature>
<feature type="compositionally biased region" description="Gly residues" evidence="1">
    <location>
        <begin position="277"/>
        <end position="292"/>
    </location>
</feature>
<dbReference type="SUPFAM" id="SSF53474">
    <property type="entry name" value="alpha/beta-Hydrolases"/>
    <property type="match status" value="1"/>
</dbReference>
<feature type="compositionally biased region" description="Low complexity" evidence="1">
    <location>
        <begin position="467"/>
        <end position="481"/>
    </location>
</feature>
<sequence>MLVHTARFGTLHSSGTAHSMRPIDHTTPVLPCGIAGTVGSNAAPKPITAASAAAKAAFAFFAAKVATAAQMDRLDAWRDSFIMHCRTLSTAASGSRGGCALRHSAAVQKAVAATEVYEPVLGPATANAVATATIASPQVALKRHDSAGDCYRTCGGGGGSNAYNTTGSHHHATRGRVSGSGIRSGGGCWWRLSLPRQWGNGGIVDPYDGPNTAVAIPVPSPAPQGASSSSSSAVTKIAAATFATGSTSSKPTGAMPSSPPLANTLPLGLTESSIVTRGGGSGDSGGVSSGGSSSGASATITHLIVMANGLFGSPSNWSVICEQLGEHLDMSTVVLHPSKVNRLTDTYDGIDVCGQRLADEIRSVAAAHPSLQRISVIGHSMGGLLLRYAIGVLYNPATGRIAGLQPSHFITLATPHMGCDAEGLAQVPFIGWISPRPVQRILQVLSVPTATLMFRRTGRQFFLADGSSSSSSNNNHNSKSSIAVRSSSGMVKGSRRNGGALAPDLRAHTSSPDVVANAAAPTGPSSVALQPQRQAPSRITATSDNDLQPTTATNAKAQTAVAAPAATDTALPLLYRMTQDEPERGLYFYSALASFASRTAYSNTDGDHLVGWANSSLRFLHQLPRLAPETARARGVVMQDPVLAAFDVRGKPEAEPQRAIDSSDLPIDLTPVDAAGGAAADGGASSVAMTAATAAKAEVMLRRLQRLPWRRIDVSFQGARFGFAHNNIQVTRRWLNFEGIAVARHLARQVVALEAEWARVQRTATTQVAAVAPTTVAEMQQRQQSGVSLQLQPRKDLQQQQQQQQTMLPWGAVGQVQLATGAEGAPVSIPAAALVARGGGDGMYTAGMAREQEPFPSEAEAEEFLGARGRERVAEEGVGG</sequence>
<dbReference type="Proteomes" id="UP000747399">
    <property type="component" value="Unassembled WGS sequence"/>
</dbReference>
<reference evidence="3" key="1">
    <citation type="journal article" date="2021" name="Proc. Natl. Acad. Sci. U.S.A.">
        <title>Three genomes in the algal genus Volvox reveal the fate of a haploid sex-determining region after a transition to homothallism.</title>
        <authorList>
            <person name="Yamamoto K."/>
            <person name="Hamaji T."/>
            <person name="Kawai-Toyooka H."/>
            <person name="Matsuzaki R."/>
            <person name="Takahashi F."/>
            <person name="Nishimura Y."/>
            <person name="Kawachi M."/>
            <person name="Noguchi H."/>
            <person name="Minakuchi Y."/>
            <person name="Umen J.G."/>
            <person name="Toyoda A."/>
            <person name="Nozaki H."/>
        </authorList>
    </citation>
    <scope>NUCLEOTIDE SEQUENCE</scope>
    <source>
        <strain evidence="3">NIES-3780</strain>
    </source>
</reference>
<keyword evidence="4" id="KW-1185">Reference proteome</keyword>
<protein>
    <recommendedName>
        <fullName evidence="2">DUF676 domain-containing protein</fullName>
    </recommendedName>
</protein>
<dbReference type="EMBL" id="BNCO01000039">
    <property type="protein sequence ID" value="GIL60270.1"/>
    <property type="molecule type" value="Genomic_DNA"/>
</dbReference>
<evidence type="ECO:0000256" key="1">
    <source>
        <dbReference type="SAM" id="MobiDB-lite"/>
    </source>
</evidence>
<dbReference type="Gene3D" id="3.40.50.1820">
    <property type="entry name" value="alpha/beta hydrolase"/>
    <property type="match status" value="1"/>
</dbReference>
<dbReference type="AlphaFoldDB" id="A0A8J4F4W6"/>
<name>A0A8J4F4W6_9CHLO</name>
<feature type="region of interest" description="Disordered" evidence="1">
    <location>
        <begin position="245"/>
        <end position="292"/>
    </location>
</feature>
<organism evidence="3 4">
    <name type="scientific">Volvox africanus</name>
    <dbReference type="NCBI Taxonomy" id="51714"/>
    <lineage>
        <taxon>Eukaryota</taxon>
        <taxon>Viridiplantae</taxon>
        <taxon>Chlorophyta</taxon>
        <taxon>core chlorophytes</taxon>
        <taxon>Chlorophyceae</taxon>
        <taxon>CS clade</taxon>
        <taxon>Chlamydomonadales</taxon>
        <taxon>Volvocaceae</taxon>
        <taxon>Volvox</taxon>
    </lineage>
</organism>
<comment type="caution">
    <text evidence="3">The sequence shown here is derived from an EMBL/GenBank/DDBJ whole genome shotgun (WGS) entry which is preliminary data.</text>
</comment>
<dbReference type="PANTHER" id="PTHR12482:SF11">
    <property type="entry name" value="LIPASE YOR059C ISOFORM X1"/>
    <property type="match status" value="1"/>
</dbReference>